<dbReference type="InterPro" id="IPR011990">
    <property type="entry name" value="TPR-like_helical_dom_sf"/>
</dbReference>
<accession>A0ABN1GG05</accession>
<evidence type="ECO:0000256" key="1">
    <source>
        <dbReference type="SAM" id="MobiDB-lite"/>
    </source>
</evidence>
<gene>
    <name evidence="3" type="ORF">GCM10009422_01990</name>
</gene>
<evidence type="ECO:0000313" key="4">
    <source>
        <dbReference type="Proteomes" id="UP001501352"/>
    </source>
</evidence>
<dbReference type="Gene3D" id="1.25.40.10">
    <property type="entry name" value="Tetratricopeptide repeat domain"/>
    <property type="match status" value="1"/>
</dbReference>
<keyword evidence="2" id="KW-0472">Membrane</keyword>
<dbReference type="Proteomes" id="UP001501352">
    <property type="component" value="Unassembled WGS sequence"/>
</dbReference>
<dbReference type="SUPFAM" id="SSF48452">
    <property type="entry name" value="TPR-like"/>
    <property type="match status" value="1"/>
</dbReference>
<reference evidence="3 4" key="1">
    <citation type="journal article" date="2019" name="Int. J. Syst. Evol. Microbiol.">
        <title>The Global Catalogue of Microorganisms (GCM) 10K type strain sequencing project: providing services to taxonomists for standard genome sequencing and annotation.</title>
        <authorList>
            <consortium name="The Broad Institute Genomics Platform"/>
            <consortium name="The Broad Institute Genome Sequencing Center for Infectious Disease"/>
            <person name="Wu L."/>
            <person name="Ma J."/>
        </authorList>
    </citation>
    <scope>NUCLEOTIDE SEQUENCE [LARGE SCALE GENOMIC DNA]</scope>
    <source>
        <strain evidence="3 4">JCM 12928</strain>
    </source>
</reference>
<feature type="transmembrane region" description="Helical" evidence="2">
    <location>
        <begin position="12"/>
        <end position="32"/>
    </location>
</feature>
<keyword evidence="2" id="KW-1133">Transmembrane helix</keyword>
<keyword evidence="2" id="KW-0812">Transmembrane</keyword>
<organism evidence="3 4">
    <name type="scientific">Brevundimonas kwangchunensis</name>
    <dbReference type="NCBI Taxonomy" id="322163"/>
    <lineage>
        <taxon>Bacteria</taxon>
        <taxon>Pseudomonadati</taxon>
        <taxon>Pseudomonadota</taxon>
        <taxon>Alphaproteobacteria</taxon>
        <taxon>Caulobacterales</taxon>
        <taxon>Caulobacteraceae</taxon>
        <taxon>Brevundimonas</taxon>
    </lineage>
</organism>
<protein>
    <submittedName>
        <fullName evidence="3">DUF1570 domain-containing protein</fullName>
    </submittedName>
</protein>
<name>A0ABN1GG05_9CAUL</name>
<dbReference type="EMBL" id="BAAAGA010000001">
    <property type="protein sequence ID" value="GAA0610765.1"/>
    <property type="molecule type" value="Genomic_DNA"/>
</dbReference>
<feature type="compositionally biased region" description="Basic and acidic residues" evidence="1">
    <location>
        <begin position="483"/>
        <end position="503"/>
    </location>
</feature>
<evidence type="ECO:0000313" key="3">
    <source>
        <dbReference type="EMBL" id="GAA0610765.1"/>
    </source>
</evidence>
<feature type="region of interest" description="Disordered" evidence="1">
    <location>
        <begin position="475"/>
        <end position="536"/>
    </location>
</feature>
<feature type="compositionally biased region" description="Acidic residues" evidence="1">
    <location>
        <begin position="526"/>
        <end position="536"/>
    </location>
</feature>
<keyword evidence="4" id="KW-1185">Reference proteome</keyword>
<proteinExistence type="predicted"/>
<evidence type="ECO:0000256" key="2">
    <source>
        <dbReference type="SAM" id="Phobius"/>
    </source>
</evidence>
<comment type="caution">
    <text evidence="3">The sequence shown here is derived from an EMBL/GenBank/DDBJ whole genome shotgun (WGS) entry which is preliminary data.</text>
</comment>
<sequence length="536" mass="59393">MVSGESGVTFSVLLRGLPVILGALVVSLAAPAHAQWRMAESRNFVIYSQGSEATLRQYARTLELYDYVLRARMGLPLDAPPARKLPIYLVPGTAALREIRPDIGFEVAGFYVPATEGIFATAIRDRDMDSLLHEYFHHFSFQIGAAEMPGWMIEGLAEYFMTAEVRDNVIRVGDFNRNRADWLLYETWIPLDALLSKRPGEIPRGSQQNTYYPVAWLLTHWFMSDDARRNQLAAYVNAVHGGADPVRAMEAATGLSLRELRSQLRVYMNRSLRVLVYEVDRPEPEIEITVLPASANDLLLLAQRLKAGVPDDQRAATAALVRQRAARHPDDGFAMLQLGHAELHFGDAEVGETVLRQLLERDPANVEALQLMASRQMQLARETTDDARPYLLNAQNYLRRAYAADPQQYYTLYLLAQVRESAPDYPTENDLLTWSLAFERAPQLPGTRLGYASAMMRNGEFEPAIRLLRPLANAPHGGSAGEAARELLSRAEAGEPPLTREEIEAAGDTSVEPAPEEAPEPPAGGGEDDASEGAEA</sequence>